<protein>
    <submittedName>
        <fullName evidence="2">GNAT superfamily N-acetyltransferase</fullName>
    </submittedName>
</protein>
<comment type="caution">
    <text evidence="2">The sequence shown here is derived from an EMBL/GenBank/DDBJ whole genome shotgun (WGS) entry which is preliminary data.</text>
</comment>
<proteinExistence type="predicted"/>
<sequence length="113" mass="12470">MGAAPGGPLLAALRLLTEDPQIWPDSDSVRATYVHGLMVDRSASGQGLGAHLLAWAESRASDHHHTCVRLDCVSTNHRLRAYYEQRGYHPRGQATFGPGCTWHPVTRYEKPLP</sequence>
<dbReference type="InterPro" id="IPR000182">
    <property type="entry name" value="GNAT_dom"/>
</dbReference>
<gene>
    <name evidence="2" type="ORF">HNR07_001361</name>
</gene>
<feature type="domain" description="N-acetyltransferase" evidence="1">
    <location>
        <begin position="1"/>
        <end position="113"/>
    </location>
</feature>
<dbReference type="Gene3D" id="3.40.630.30">
    <property type="match status" value="1"/>
</dbReference>
<evidence type="ECO:0000259" key="1">
    <source>
        <dbReference type="PROSITE" id="PS51186"/>
    </source>
</evidence>
<dbReference type="EMBL" id="JACHDO010000001">
    <property type="protein sequence ID" value="MBB5490224.1"/>
    <property type="molecule type" value="Genomic_DNA"/>
</dbReference>
<dbReference type="SUPFAM" id="SSF55729">
    <property type="entry name" value="Acyl-CoA N-acyltransferases (Nat)"/>
    <property type="match status" value="1"/>
</dbReference>
<accession>A0A840W2M6</accession>
<dbReference type="RefSeq" id="WP_312893641.1">
    <property type="nucleotide sequence ID" value="NZ_BAAAKM010000145.1"/>
</dbReference>
<name>A0A840W2M6_9ACTN</name>
<dbReference type="InterPro" id="IPR016181">
    <property type="entry name" value="Acyl_CoA_acyltransferase"/>
</dbReference>
<dbReference type="Pfam" id="PF00583">
    <property type="entry name" value="Acetyltransf_1"/>
    <property type="match status" value="1"/>
</dbReference>
<keyword evidence="2" id="KW-0808">Transferase</keyword>
<organism evidence="2 3">
    <name type="scientific">Nocardiopsis metallicus</name>
    <dbReference type="NCBI Taxonomy" id="179819"/>
    <lineage>
        <taxon>Bacteria</taxon>
        <taxon>Bacillati</taxon>
        <taxon>Actinomycetota</taxon>
        <taxon>Actinomycetes</taxon>
        <taxon>Streptosporangiales</taxon>
        <taxon>Nocardiopsidaceae</taxon>
        <taxon>Nocardiopsis</taxon>
    </lineage>
</organism>
<dbReference type="PROSITE" id="PS51186">
    <property type="entry name" value="GNAT"/>
    <property type="match status" value="1"/>
</dbReference>
<evidence type="ECO:0000313" key="2">
    <source>
        <dbReference type="EMBL" id="MBB5490224.1"/>
    </source>
</evidence>
<dbReference type="AlphaFoldDB" id="A0A840W2M6"/>
<dbReference type="Proteomes" id="UP000579647">
    <property type="component" value="Unassembled WGS sequence"/>
</dbReference>
<evidence type="ECO:0000313" key="3">
    <source>
        <dbReference type="Proteomes" id="UP000579647"/>
    </source>
</evidence>
<keyword evidence="3" id="KW-1185">Reference proteome</keyword>
<dbReference type="GO" id="GO:0016747">
    <property type="term" value="F:acyltransferase activity, transferring groups other than amino-acyl groups"/>
    <property type="evidence" value="ECO:0007669"/>
    <property type="project" value="InterPro"/>
</dbReference>
<dbReference type="CDD" id="cd04301">
    <property type="entry name" value="NAT_SF"/>
    <property type="match status" value="1"/>
</dbReference>
<reference evidence="2 3" key="1">
    <citation type="submission" date="2020-08" db="EMBL/GenBank/DDBJ databases">
        <title>Sequencing the genomes of 1000 actinobacteria strains.</title>
        <authorList>
            <person name="Klenk H.-P."/>
        </authorList>
    </citation>
    <scope>NUCLEOTIDE SEQUENCE [LARGE SCALE GENOMIC DNA]</scope>
    <source>
        <strain evidence="2 3">DSM 44598</strain>
    </source>
</reference>